<dbReference type="InterPro" id="IPR036425">
    <property type="entry name" value="MoaB/Mog-like_dom_sf"/>
</dbReference>
<dbReference type="AlphaFoldDB" id="A0A0K6IWR9"/>
<name>A0A0K6IWR9_9PROT</name>
<accession>A0A0K6IWR9</accession>
<dbReference type="CDD" id="cd00885">
    <property type="entry name" value="cinA"/>
    <property type="match status" value="1"/>
</dbReference>
<dbReference type="EMBL" id="CYHH01000008">
    <property type="protein sequence ID" value="CUB07533.1"/>
    <property type="molecule type" value="Genomic_DNA"/>
</dbReference>
<feature type="domain" description="MoaB/Mog" evidence="1">
    <location>
        <begin position="5"/>
        <end position="165"/>
    </location>
</feature>
<evidence type="ECO:0000259" key="1">
    <source>
        <dbReference type="SMART" id="SM00852"/>
    </source>
</evidence>
<organism evidence="2 3">
    <name type="scientific">Tepidiphilus thermophilus</name>
    <dbReference type="NCBI Taxonomy" id="876478"/>
    <lineage>
        <taxon>Bacteria</taxon>
        <taxon>Pseudomonadati</taxon>
        <taxon>Pseudomonadota</taxon>
        <taxon>Hydrogenophilia</taxon>
        <taxon>Hydrogenophilales</taxon>
        <taxon>Hydrogenophilaceae</taxon>
        <taxon>Tepidiphilus</taxon>
    </lineage>
</organism>
<evidence type="ECO:0000313" key="3">
    <source>
        <dbReference type="Proteomes" id="UP000182108"/>
    </source>
</evidence>
<keyword evidence="3" id="KW-1185">Reference proteome</keyword>
<dbReference type="InterPro" id="IPR001453">
    <property type="entry name" value="MoaB/Mog_dom"/>
</dbReference>
<dbReference type="SUPFAM" id="SSF53218">
    <property type="entry name" value="Molybdenum cofactor biosynthesis proteins"/>
    <property type="match status" value="1"/>
</dbReference>
<evidence type="ECO:0000313" key="2">
    <source>
        <dbReference type="EMBL" id="CUB07533.1"/>
    </source>
</evidence>
<reference evidence="3" key="1">
    <citation type="submission" date="2015-08" db="EMBL/GenBank/DDBJ databases">
        <authorList>
            <person name="Babu N.S."/>
            <person name="Beckwith C.J."/>
            <person name="Beseler K.G."/>
            <person name="Brison A."/>
            <person name="Carone J.V."/>
            <person name="Caskin T.P."/>
            <person name="Diamond M."/>
            <person name="Durham M.E."/>
            <person name="Foxe J.M."/>
            <person name="Go M."/>
            <person name="Henderson B.A."/>
            <person name="Jones I.B."/>
            <person name="McGettigan J.A."/>
            <person name="Micheletti S.J."/>
            <person name="Nasrallah M.E."/>
            <person name="Ortiz D."/>
            <person name="Piller C.R."/>
            <person name="Privatt S.R."/>
            <person name="Schneider S.L."/>
            <person name="Sharp S."/>
            <person name="Smith T.C."/>
            <person name="Stanton J.D."/>
            <person name="Ullery H.E."/>
            <person name="Wilson R.J."/>
            <person name="Serrano M.G."/>
            <person name="Buck G."/>
            <person name="Lee V."/>
            <person name="Wang Y."/>
            <person name="Carvalho R."/>
            <person name="Voegtly L."/>
            <person name="Shi R."/>
            <person name="Duckworth R."/>
            <person name="Johnson A."/>
            <person name="Loviza R."/>
            <person name="Walstead R."/>
            <person name="Shah Z."/>
            <person name="Kiflezghi M."/>
            <person name="Wade K."/>
            <person name="Ball S.L."/>
            <person name="Bradley K.W."/>
            <person name="Asai D.J."/>
            <person name="Bowman C.A."/>
            <person name="Russell D.A."/>
            <person name="Pope W.H."/>
            <person name="Jacobs-Sera D."/>
            <person name="Hendrix R.W."/>
            <person name="Hatfull G.F."/>
        </authorList>
    </citation>
    <scope>NUCLEOTIDE SEQUENCE [LARGE SCALE GENOMIC DNA]</scope>
    <source>
        <strain evidence="3">JCM 19170</strain>
    </source>
</reference>
<dbReference type="Gene3D" id="3.40.980.10">
    <property type="entry name" value="MoaB/Mog-like domain"/>
    <property type="match status" value="1"/>
</dbReference>
<protein>
    <submittedName>
        <fullName evidence="2">Predicted nucleotide-utilizing enzyme related to molybdopterin-biosynthesis enzyme MoeA</fullName>
    </submittedName>
</protein>
<dbReference type="PANTHER" id="PTHR13939">
    <property type="entry name" value="NICOTINAMIDE-NUCLEOTIDE AMIDOHYDROLASE PNCC"/>
    <property type="match status" value="1"/>
</dbReference>
<sequence length="252" mass="28552">MSAFGAYIIGDEILSGRREDKHFAKLRELLHARGLRLSWVHYLGDEPQRLTEAFRRSLASEDIVFSFGGIGATPDDHTRQCVAHALGVPLELHPEAEALIRARFGERTTPQRLEMGRFPRGARIIPNPYNQIPGFSVADHHFVPGFPVMAWPMVEWVLDTQYAHLFHREDYVEDSVYVWDAHEGDLVDLMQALTVRYPEGTLFSLPSVPEETGGRRRLELGFKGPRAVVEAAMRDIVAALEARGLSWERPRS</sequence>
<proteinExistence type="predicted"/>
<dbReference type="Pfam" id="PF00994">
    <property type="entry name" value="MoCF_biosynth"/>
    <property type="match status" value="1"/>
</dbReference>
<dbReference type="InterPro" id="IPR050101">
    <property type="entry name" value="CinA"/>
</dbReference>
<gene>
    <name evidence="2" type="ORF">Ga0061068_10860</name>
</gene>
<dbReference type="SMART" id="SM00852">
    <property type="entry name" value="MoCF_biosynth"/>
    <property type="match status" value="1"/>
</dbReference>
<dbReference type="RefSeq" id="WP_055423813.1">
    <property type="nucleotide sequence ID" value="NZ_CYHH01000008.1"/>
</dbReference>
<dbReference type="PANTHER" id="PTHR13939:SF0">
    <property type="entry name" value="NMN AMIDOHYDROLASE-LIKE PROTEIN YFAY"/>
    <property type="match status" value="1"/>
</dbReference>
<dbReference type="Proteomes" id="UP000182108">
    <property type="component" value="Unassembled WGS sequence"/>
</dbReference>
<dbReference type="OrthoDB" id="5297120at2"/>